<keyword evidence="6 9" id="KW-0406">Ion transport</keyword>
<protein>
    <recommendedName>
        <fullName evidence="9">Large-conductance mechanosensitive channel</fullName>
    </recommendedName>
</protein>
<dbReference type="InterPro" id="IPR037673">
    <property type="entry name" value="MSC/AndL"/>
</dbReference>
<evidence type="ECO:0000256" key="4">
    <source>
        <dbReference type="ARBA" id="ARBA00022692"/>
    </source>
</evidence>
<evidence type="ECO:0000313" key="11">
    <source>
        <dbReference type="EMBL" id="SIR76616.1"/>
    </source>
</evidence>
<organism evidence="11 12">
    <name type="scientific">Williamsia sterculiae</name>
    <dbReference type="NCBI Taxonomy" id="1344003"/>
    <lineage>
        <taxon>Bacteria</taxon>
        <taxon>Bacillati</taxon>
        <taxon>Actinomycetota</taxon>
        <taxon>Actinomycetes</taxon>
        <taxon>Mycobacteriales</taxon>
        <taxon>Nocardiaceae</taxon>
        <taxon>Williamsia</taxon>
    </lineage>
</organism>
<evidence type="ECO:0000256" key="8">
    <source>
        <dbReference type="ARBA" id="ARBA00023303"/>
    </source>
</evidence>
<proteinExistence type="inferred from homology"/>
<keyword evidence="5 9" id="KW-1133">Transmembrane helix</keyword>
<keyword evidence="8 9" id="KW-0407">Ion channel</keyword>
<evidence type="ECO:0000256" key="1">
    <source>
        <dbReference type="ARBA" id="ARBA00004141"/>
    </source>
</evidence>
<dbReference type="GO" id="GO:0005886">
    <property type="term" value="C:plasma membrane"/>
    <property type="evidence" value="ECO:0007669"/>
    <property type="project" value="UniProtKB-SubCell"/>
</dbReference>
<evidence type="ECO:0000313" key="12">
    <source>
        <dbReference type="Proteomes" id="UP000186218"/>
    </source>
</evidence>
<name>A0A1N7DLA3_9NOCA</name>
<feature type="transmembrane region" description="Helical" evidence="9">
    <location>
        <begin position="12"/>
        <end position="34"/>
    </location>
</feature>
<evidence type="ECO:0000256" key="2">
    <source>
        <dbReference type="ARBA" id="ARBA00022448"/>
    </source>
</evidence>
<accession>A0A1N7DLA3</accession>
<feature type="compositionally biased region" description="Low complexity" evidence="10">
    <location>
        <begin position="176"/>
        <end position="193"/>
    </location>
</feature>
<evidence type="ECO:0000256" key="7">
    <source>
        <dbReference type="ARBA" id="ARBA00023136"/>
    </source>
</evidence>
<dbReference type="STRING" id="1344003.SAMN05445060_0730"/>
<sequence length="316" mass="31854">MLKGFKEFLLRGNVIDLATAVVVGAAFTAIVKAFTDNIIQPLVNSVGSSNAAAGLGFAIRKSPNFIINGKNSTFVDFGSIITALINFLIVAAVVYFIIVLPFEKLKKLRAQSGDDAEGLTEAELLEEIRDLLAGKDPKAGKPDQPDLDRKPDYTGGDTPGTRNLAAAGVAGGTGSGAASTAGSSAGSTAPPTTFSDQPGSGSSSAVNRPAGSTTDPRGFPPAQGGGYGGPAPQSSGQGAPPQQGRPAGPPPGYPPYQGGQQPGSPNPSGQGGFPQGPGYEGYPPGSAPEGYPPTPPPGSGYRQPPPPQGEHGRHSQ</sequence>
<feature type="compositionally biased region" description="Pro residues" evidence="10">
    <location>
        <begin position="290"/>
        <end position="308"/>
    </location>
</feature>
<feature type="compositionally biased region" description="Low complexity" evidence="10">
    <location>
        <begin position="280"/>
        <end position="289"/>
    </location>
</feature>
<comment type="similarity">
    <text evidence="9">Belongs to the MscL family.</text>
</comment>
<feature type="compositionally biased region" description="Low complexity" evidence="10">
    <location>
        <begin position="255"/>
        <end position="268"/>
    </location>
</feature>
<evidence type="ECO:0000256" key="9">
    <source>
        <dbReference type="HAMAP-Rule" id="MF_00115"/>
    </source>
</evidence>
<feature type="transmembrane region" description="Helical" evidence="9">
    <location>
        <begin position="80"/>
        <end position="102"/>
    </location>
</feature>
<keyword evidence="12" id="KW-1185">Reference proteome</keyword>
<dbReference type="OrthoDB" id="9810350at2"/>
<dbReference type="Gene3D" id="1.10.1200.120">
    <property type="entry name" value="Large-conductance mechanosensitive channel, MscL, domain 1"/>
    <property type="match status" value="1"/>
</dbReference>
<keyword evidence="3 9" id="KW-1003">Cell membrane</keyword>
<feature type="compositionally biased region" description="Gly residues" evidence="10">
    <location>
        <begin position="269"/>
        <end position="279"/>
    </location>
</feature>
<dbReference type="EMBL" id="FTNT01000002">
    <property type="protein sequence ID" value="SIR76616.1"/>
    <property type="molecule type" value="Genomic_DNA"/>
</dbReference>
<keyword evidence="2 9" id="KW-0813">Transport</keyword>
<dbReference type="RefSeq" id="WP_076476676.1">
    <property type="nucleotide sequence ID" value="NZ_FTNT01000002.1"/>
</dbReference>
<dbReference type="AlphaFoldDB" id="A0A1N7DLA3"/>
<dbReference type="PANTHER" id="PTHR30266:SF2">
    <property type="entry name" value="LARGE-CONDUCTANCE MECHANOSENSITIVE CHANNEL"/>
    <property type="match status" value="1"/>
</dbReference>
<dbReference type="InterPro" id="IPR036019">
    <property type="entry name" value="MscL_channel"/>
</dbReference>
<dbReference type="Proteomes" id="UP000186218">
    <property type="component" value="Unassembled WGS sequence"/>
</dbReference>
<dbReference type="NCBIfam" id="TIGR00220">
    <property type="entry name" value="mscL"/>
    <property type="match status" value="1"/>
</dbReference>
<comment type="subunit">
    <text evidence="9">Homopentamer.</text>
</comment>
<dbReference type="InterPro" id="IPR001185">
    <property type="entry name" value="MS_channel"/>
</dbReference>
<evidence type="ECO:0000256" key="6">
    <source>
        <dbReference type="ARBA" id="ARBA00023065"/>
    </source>
</evidence>
<reference evidence="11 12" key="1">
    <citation type="submission" date="2017-01" db="EMBL/GenBank/DDBJ databases">
        <authorList>
            <person name="Mah S.A."/>
            <person name="Swanson W.J."/>
            <person name="Moy G.W."/>
            <person name="Vacquier V.D."/>
        </authorList>
    </citation>
    <scope>NUCLEOTIDE SEQUENCE [LARGE SCALE GENOMIC DNA]</scope>
    <source>
        <strain evidence="11 12">CPCC 203464</strain>
    </source>
</reference>
<dbReference type="HAMAP" id="MF_00115">
    <property type="entry name" value="MscL"/>
    <property type="match status" value="1"/>
</dbReference>
<feature type="compositionally biased region" description="Polar residues" evidence="10">
    <location>
        <begin position="194"/>
        <end position="215"/>
    </location>
</feature>
<keyword evidence="4 9" id="KW-0812">Transmembrane</keyword>
<keyword evidence="7 9" id="KW-0472">Membrane</keyword>
<dbReference type="PRINTS" id="PR01264">
    <property type="entry name" value="MECHCHANNEL"/>
</dbReference>
<dbReference type="PANTHER" id="PTHR30266">
    <property type="entry name" value="MECHANOSENSITIVE CHANNEL MSCL"/>
    <property type="match status" value="1"/>
</dbReference>
<evidence type="ECO:0000256" key="10">
    <source>
        <dbReference type="SAM" id="MobiDB-lite"/>
    </source>
</evidence>
<feature type="region of interest" description="Disordered" evidence="10">
    <location>
        <begin position="133"/>
        <end position="316"/>
    </location>
</feature>
<dbReference type="SUPFAM" id="SSF81330">
    <property type="entry name" value="Gated mechanosensitive channel"/>
    <property type="match status" value="1"/>
</dbReference>
<dbReference type="Pfam" id="PF01741">
    <property type="entry name" value="MscL"/>
    <property type="match status" value="1"/>
</dbReference>
<evidence type="ECO:0000256" key="5">
    <source>
        <dbReference type="ARBA" id="ARBA00022989"/>
    </source>
</evidence>
<gene>
    <name evidence="9" type="primary">mscL</name>
    <name evidence="11" type="ORF">SAMN05445060_0730</name>
</gene>
<evidence type="ECO:0000256" key="3">
    <source>
        <dbReference type="ARBA" id="ARBA00022475"/>
    </source>
</evidence>
<feature type="compositionally biased region" description="Basic and acidic residues" evidence="10">
    <location>
        <begin position="133"/>
        <end position="152"/>
    </location>
</feature>
<feature type="compositionally biased region" description="Low complexity" evidence="10">
    <location>
        <begin position="230"/>
        <end position="246"/>
    </location>
</feature>
<dbReference type="GO" id="GO:0008381">
    <property type="term" value="F:mechanosensitive monoatomic ion channel activity"/>
    <property type="evidence" value="ECO:0007669"/>
    <property type="project" value="UniProtKB-UniRule"/>
</dbReference>
<comment type="function">
    <text evidence="9">Channel that opens in response to stretch forces in the membrane lipid bilayer. May participate in the regulation of osmotic pressure changes within the cell.</text>
</comment>
<comment type="subcellular location">
    <subcellularLocation>
        <location evidence="9">Cell membrane</location>
        <topology evidence="9">Multi-pass membrane protein</topology>
    </subcellularLocation>
    <subcellularLocation>
        <location evidence="1">Membrane</location>
        <topology evidence="1">Multi-pass membrane protein</topology>
    </subcellularLocation>
</comment>